<feature type="non-terminal residue" evidence="4">
    <location>
        <position position="412"/>
    </location>
</feature>
<dbReference type="Gene3D" id="2.20.130.20">
    <property type="match status" value="1"/>
</dbReference>
<proteinExistence type="predicted"/>
<keyword evidence="1" id="KW-0732">Signal</keyword>
<dbReference type="InterPro" id="IPR001599">
    <property type="entry name" value="Macroglobln_a2"/>
</dbReference>
<dbReference type="EMBL" id="CAUJNA010000310">
    <property type="protein sequence ID" value="CAJ1375254.1"/>
    <property type="molecule type" value="Genomic_DNA"/>
</dbReference>
<evidence type="ECO:0000256" key="2">
    <source>
        <dbReference type="ARBA" id="ARBA00022966"/>
    </source>
</evidence>
<accession>A0AA36MJZ1</accession>
<evidence type="ECO:0000313" key="5">
    <source>
        <dbReference type="Proteomes" id="UP001178507"/>
    </source>
</evidence>
<dbReference type="Gene3D" id="2.60.40.10">
    <property type="entry name" value="Immunoglobulins"/>
    <property type="match status" value="1"/>
</dbReference>
<evidence type="ECO:0000256" key="1">
    <source>
        <dbReference type="ARBA" id="ARBA00022729"/>
    </source>
</evidence>
<gene>
    <name evidence="4" type="ORF">EVOR1521_LOCUS4573</name>
</gene>
<comment type="caution">
    <text evidence="4">The sequence shown here is derived from an EMBL/GenBank/DDBJ whole genome shotgun (WGS) entry which is preliminary data.</text>
</comment>
<reference evidence="4" key="1">
    <citation type="submission" date="2023-08" db="EMBL/GenBank/DDBJ databases">
        <authorList>
            <person name="Chen Y."/>
            <person name="Shah S."/>
            <person name="Dougan E. K."/>
            <person name="Thang M."/>
            <person name="Chan C."/>
        </authorList>
    </citation>
    <scope>NUCLEOTIDE SEQUENCE</scope>
</reference>
<dbReference type="AlphaFoldDB" id="A0AA36MJZ1"/>
<sequence length="412" mass="42799">MAKSGTASLAASAKLSRPLQLAFNLTAGFSAQEVKPGEALTVQVQAGTTETGAVPSTARAFLASLDRSAELLGSRAAISRSAIFEALKGAAEGKEPTPVAGKPWRHCGIHGEELMVAAELPEEIQVVQIGQVGSDDAVFGQPLGDHCPRPLYDGTVCSSGGGGEAVDDMMMVPMMAMAEGAAAPVMKHNEEATADAGAADTTGSAAVRTFFPETWIWTDIALEPGATAASASLPVTAPDTITSWSLEAFATSPDGISAVRAETPLRVFKDLFVEMRLPYAAVRGEDLELIVAVFNYVEGSGSLTVQVQVTLSPEVELLEGQNDTSVSVLEGEATRVSLRVRPKAVGSWTIRADAVAGAKGDAMVKKLLVKPEGIPMSDTKSIVVDLTGTDAFSETKTLSLPEMAVPDSARLA</sequence>
<dbReference type="InterPro" id="IPR013783">
    <property type="entry name" value="Ig-like_fold"/>
</dbReference>
<protein>
    <recommendedName>
        <fullName evidence="3">Alpha-2-macroglobulin domain-containing protein</fullName>
    </recommendedName>
</protein>
<dbReference type="PANTHER" id="PTHR11412">
    <property type="entry name" value="MACROGLOBULIN / COMPLEMENT"/>
    <property type="match status" value="1"/>
</dbReference>
<organism evidence="4 5">
    <name type="scientific">Effrenium voratum</name>
    <dbReference type="NCBI Taxonomy" id="2562239"/>
    <lineage>
        <taxon>Eukaryota</taxon>
        <taxon>Sar</taxon>
        <taxon>Alveolata</taxon>
        <taxon>Dinophyceae</taxon>
        <taxon>Suessiales</taxon>
        <taxon>Symbiodiniaceae</taxon>
        <taxon>Effrenium</taxon>
    </lineage>
</organism>
<dbReference type="SMART" id="SM01360">
    <property type="entry name" value="A2M"/>
    <property type="match status" value="1"/>
</dbReference>
<keyword evidence="2" id="KW-0882">Thioester bond</keyword>
<keyword evidence="5" id="KW-1185">Reference proteome</keyword>
<dbReference type="InterPro" id="IPR050473">
    <property type="entry name" value="A2M/Complement_sys"/>
</dbReference>
<feature type="domain" description="Alpha-2-macroglobulin" evidence="3">
    <location>
        <begin position="214"/>
        <end position="307"/>
    </location>
</feature>
<dbReference type="Proteomes" id="UP001178507">
    <property type="component" value="Unassembled WGS sequence"/>
</dbReference>
<name>A0AA36MJZ1_9DINO</name>
<evidence type="ECO:0000259" key="3">
    <source>
        <dbReference type="SMART" id="SM01360"/>
    </source>
</evidence>
<dbReference type="Pfam" id="PF00207">
    <property type="entry name" value="A2M"/>
    <property type="match status" value="1"/>
</dbReference>
<dbReference type="GO" id="GO:0004866">
    <property type="term" value="F:endopeptidase inhibitor activity"/>
    <property type="evidence" value="ECO:0007669"/>
    <property type="project" value="InterPro"/>
</dbReference>
<evidence type="ECO:0000313" key="4">
    <source>
        <dbReference type="EMBL" id="CAJ1375254.1"/>
    </source>
</evidence>
<dbReference type="PANTHER" id="PTHR11412:SF136">
    <property type="entry name" value="CD109 ANTIGEN"/>
    <property type="match status" value="1"/>
</dbReference>